<keyword evidence="5 11" id="KW-0472">Membrane</keyword>
<dbReference type="InterPro" id="IPR035427">
    <property type="entry name" value="Tim10-like_dom_sf"/>
</dbReference>
<evidence type="ECO:0000256" key="6">
    <source>
        <dbReference type="ARBA" id="ARBA00022833"/>
    </source>
</evidence>
<dbReference type="GO" id="GO:0046872">
    <property type="term" value="F:metal ion binding"/>
    <property type="evidence" value="ECO:0007669"/>
    <property type="project" value="UniProtKB-KW"/>
</dbReference>
<evidence type="ECO:0000256" key="3">
    <source>
        <dbReference type="ARBA" id="ARBA00022448"/>
    </source>
</evidence>
<evidence type="ECO:0000256" key="10">
    <source>
        <dbReference type="ARBA" id="ARBA00023157"/>
    </source>
</evidence>
<comment type="caution">
    <text evidence="14">The sequence shown here is derived from an EMBL/GenBank/DDBJ whole genome shotgun (WGS) entry which is preliminary data.</text>
</comment>
<evidence type="ECO:0000256" key="12">
    <source>
        <dbReference type="SAM" id="MobiDB-lite"/>
    </source>
</evidence>
<evidence type="ECO:0000313" key="14">
    <source>
        <dbReference type="EMBL" id="KAG0654897.1"/>
    </source>
</evidence>
<dbReference type="SUPFAM" id="SSF144122">
    <property type="entry name" value="Tim10-like"/>
    <property type="match status" value="1"/>
</dbReference>
<dbReference type="InterPro" id="IPR050673">
    <property type="entry name" value="Mito_inner_translocase_sub"/>
</dbReference>
<keyword evidence="9 11" id="KW-0496">Mitochondrion</keyword>
<dbReference type="GO" id="GO:0015031">
    <property type="term" value="P:protein transport"/>
    <property type="evidence" value="ECO:0007669"/>
    <property type="project" value="UniProtKB-KW"/>
</dbReference>
<comment type="domain">
    <text evidence="11">The twin CX3C motif contains 4 conserved Cys residues that form 2 disulfide bonds in the mitochondrial intermembrane space.</text>
</comment>
<gene>
    <name evidence="14" type="primary">TIM9</name>
    <name evidence="14" type="ORF">C6P46_001348</name>
</gene>
<accession>A0A9P6VTZ5</accession>
<keyword evidence="3 11" id="KW-0813">Transport</keyword>
<feature type="domain" description="Tim10-like" evidence="13">
    <location>
        <begin position="44"/>
        <end position="95"/>
    </location>
</feature>
<keyword evidence="11" id="KW-0143">Chaperone</keyword>
<evidence type="ECO:0000256" key="8">
    <source>
        <dbReference type="ARBA" id="ARBA00023010"/>
    </source>
</evidence>
<comment type="subcellular location">
    <subcellularLocation>
        <location evidence="1 11">Mitochondrion inner membrane</location>
        <topology evidence="1 11">Peripheral membrane protein</topology>
        <orientation evidence="1 11">Intermembrane side</orientation>
    </subcellularLocation>
</comment>
<sequence length="122" mass="13636">MNAANMNPATAQAFEGMMQQKQASPRSSSHLPPRPSTHLRAPSAQMKDFMSLYSNLVERCFLSCCQDFTSKALSSKEESCVMNCADKFLKHSERLALVSGKLIIGVPTKRRARRDERSRLVS</sequence>
<keyword evidence="10 11" id="KW-1015">Disulfide bond</keyword>
<comment type="subunit">
    <text evidence="11">Heterohexamer.</text>
</comment>
<dbReference type="Pfam" id="PF02953">
    <property type="entry name" value="zf-Tim10_DDP"/>
    <property type="match status" value="1"/>
</dbReference>
<feature type="region of interest" description="Disordered" evidence="12">
    <location>
        <begin position="16"/>
        <end position="42"/>
    </location>
</feature>
<evidence type="ECO:0000256" key="4">
    <source>
        <dbReference type="ARBA" id="ARBA00022723"/>
    </source>
</evidence>
<comment type="similarity">
    <text evidence="2 11">Belongs to the small Tim family.</text>
</comment>
<evidence type="ECO:0000256" key="11">
    <source>
        <dbReference type="RuleBase" id="RU367043"/>
    </source>
</evidence>
<dbReference type="EMBL" id="PUHQ01000135">
    <property type="protein sequence ID" value="KAG0654897.1"/>
    <property type="molecule type" value="Genomic_DNA"/>
</dbReference>
<evidence type="ECO:0000256" key="1">
    <source>
        <dbReference type="ARBA" id="ARBA00004137"/>
    </source>
</evidence>
<protein>
    <recommendedName>
        <fullName evidence="11">Mitochondrial import inner membrane translocase subunit</fullName>
    </recommendedName>
</protein>
<keyword evidence="6" id="KW-0862">Zinc</keyword>
<keyword evidence="4" id="KW-0479">Metal-binding</keyword>
<evidence type="ECO:0000256" key="9">
    <source>
        <dbReference type="ARBA" id="ARBA00023128"/>
    </source>
</evidence>
<name>A0A9P6VTZ5_RHOMI</name>
<dbReference type="OrthoDB" id="1551503at2759"/>
<evidence type="ECO:0000256" key="7">
    <source>
        <dbReference type="ARBA" id="ARBA00022927"/>
    </source>
</evidence>
<feature type="compositionally biased region" description="Low complexity" evidence="12">
    <location>
        <begin position="24"/>
        <end position="39"/>
    </location>
</feature>
<keyword evidence="15" id="KW-1185">Reference proteome</keyword>
<reference evidence="14 15" key="1">
    <citation type="submission" date="2020-11" db="EMBL/GenBank/DDBJ databases">
        <title>Kefir isolates.</title>
        <authorList>
            <person name="Marcisauskas S."/>
            <person name="Kim Y."/>
            <person name="Blasche S."/>
        </authorList>
    </citation>
    <scope>NUCLEOTIDE SEQUENCE [LARGE SCALE GENOMIC DNA]</scope>
    <source>
        <strain evidence="14 15">KR</strain>
    </source>
</reference>
<dbReference type="PANTHER" id="PTHR13172">
    <property type="entry name" value="MITOCHONDRIAL IMPORT INNER MEMBRANE TRANSLOCASE SUBUNIT TIM9B"/>
    <property type="match status" value="1"/>
</dbReference>
<evidence type="ECO:0000313" key="15">
    <source>
        <dbReference type="Proteomes" id="UP000777482"/>
    </source>
</evidence>
<dbReference type="InterPro" id="IPR004217">
    <property type="entry name" value="Tim10-like"/>
</dbReference>
<proteinExistence type="inferred from homology"/>
<comment type="function">
    <text evidence="11">Mitochondrial intermembrane chaperone that participates in the import and insertion of some multi-pass transmembrane proteins into the mitochondrial inner membrane. Also required for the transfer of beta-barrel precursors from the TOM complex to the sorting and assembly machinery (SAM complex) of the outer membrane. Acts as a chaperone-like protein that protects the hydrophobic precursors from aggregation and guide them through the mitochondrial intermembrane space.</text>
</comment>
<dbReference type="AlphaFoldDB" id="A0A9P6VTZ5"/>
<evidence type="ECO:0000256" key="2">
    <source>
        <dbReference type="ARBA" id="ARBA00006720"/>
    </source>
</evidence>
<dbReference type="Proteomes" id="UP000777482">
    <property type="component" value="Unassembled WGS sequence"/>
</dbReference>
<dbReference type="Gene3D" id="1.10.287.810">
    <property type="entry name" value="Mitochondrial import inner membrane translocase subunit tim13 like domains"/>
    <property type="match status" value="1"/>
</dbReference>
<keyword evidence="5 11" id="KW-0999">Mitochondrion inner membrane</keyword>
<evidence type="ECO:0000259" key="13">
    <source>
        <dbReference type="Pfam" id="PF02953"/>
    </source>
</evidence>
<keyword evidence="7 11" id="KW-0653">Protein transport</keyword>
<organism evidence="14 15">
    <name type="scientific">Rhodotorula mucilaginosa</name>
    <name type="common">Yeast</name>
    <name type="synonym">Rhodotorula rubra</name>
    <dbReference type="NCBI Taxonomy" id="5537"/>
    <lineage>
        <taxon>Eukaryota</taxon>
        <taxon>Fungi</taxon>
        <taxon>Dikarya</taxon>
        <taxon>Basidiomycota</taxon>
        <taxon>Pucciniomycotina</taxon>
        <taxon>Microbotryomycetes</taxon>
        <taxon>Sporidiobolales</taxon>
        <taxon>Sporidiobolaceae</taxon>
        <taxon>Rhodotorula</taxon>
    </lineage>
</organism>
<evidence type="ECO:0000256" key="5">
    <source>
        <dbReference type="ARBA" id="ARBA00022792"/>
    </source>
</evidence>
<dbReference type="GO" id="GO:0005743">
    <property type="term" value="C:mitochondrial inner membrane"/>
    <property type="evidence" value="ECO:0007669"/>
    <property type="project" value="UniProtKB-SubCell"/>
</dbReference>
<keyword evidence="8 11" id="KW-0811">Translocation</keyword>